<dbReference type="GO" id="GO:0006163">
    <property type="term" value="P:purine nucleotide metabolic process"/>
    <property type="evidence" value="ECO:0007669"/>
    <property type="project" value="UniProtKB-ARBA"/>
</dbReference>
<proteinExistence type="predicted"/>
<dbReference type="PIRSF" id="PIRSF006661">
    <property type="entry name" value="PP-lp_UCP006661"/>
    <property type="match status" value="1"/>
</dbReference>
<dbReference type="InterPro" id="IPR022310">
    <property type="entry name" value="NAD/GMP_synthase"/>
</dbReference>
<dbReference type="EC" id="6.3.1.5" evidence="2"/>
<gene>
    <name evidence="2" type="primary">nadE_3</name>
    <name evidence="2" type="ORF">GALL_114450</name>
</gene>
<comment type="caution">
    <text evidence="2">The sequence shown here is derived from an EMBL/GenBank/DDBJ whole genome shotgun (WGS) entry which is preliminary data.</text>
</comment>
<accession>A0A1J5SDP4</accession>
<dbReference type="EMBL" id="MLJW01000043">
    <property type="protein sequence ID" value="OIR06527.1"/>
    <property type="molecule type" value="Genomic_DNA"/>
</dbReference>
<name>A0A1J5SDP4_9ZZZZ</name>
<dbReference type="Gene3D" id="3.40.50.620">
    <property type="entry name" value="HUPs"/>
    <property type="match status" value="1"/>
</dbReference>
<keyword evidence="2" id="KW-0436">Ligase</keyword>
<dbReference type="GO" id="GO:0016783">
    <property type="term" value="F:sulfurtransferase activity"/>
    <property type="evidence" value="ECO:0007669"/>
    <property type="project" value="InterPro"/>
</dbReference>
<protein>
    <submittedName>
        <fullName evidence="2">NH(3)-dependent NAD(+) synthetase</fullName>
        <ecNumber evidence="2">6.3.1.5</ecNumber>
        <ecNumber evidence="2">6.3.5.1</ecNumber>
    </submittedName>
</protein>
<dbReference type="PANTHER" id="PTHR43169:SF2">
    <property type="entry name" value="NAD_GMP SYNTHASE DOMAIN-CONTAINING PROTEIN"/>
    <property type="match status" value="1"/>
</dbReference>
<feature type="domain" description="NAD/GMP synthase" evidence="1">
    <location>
        <begin position="40"/>
        <end position="104"/>
    </location>
</feature>
<dbReference type="GO" id="GO:0003952">
    <property type="term" value="F:NAD+ synthase (glutamine-hydrolyzing) activity"/>
    <property type="evidence" value="ECO:0007669"/>
    <property type="project" value="UniProtKB-EC"/>
</dbReference>
<dbReference type="NCBIfam" id="TIGR00268">
    <property type="entry name" value="ATP-dependent sacrificial sulfur transferase LarE"/>
    <property type="match status" value="1"/>
</dbReference>
<reference evidence="2" key="1">
    <citation type="submission" date="2016-10" db="EMBL/GenBank/DDBJ databases">
        <title>Sequence of Gallionella enrichment culture.</title>
        <authorList>
            <person name="Poehlein A."/>
            <person name="Muehling M."/>
            <person name="Daniel R."/>
        </authorList>
    </citation>
    <scope>NUCLEOTIDE SEQUENCE</scope>
</reference>
<dbReference type="InterPro" id="IPR052188">
    <property type="entry name" value="Ni-pincer_cofactor_biosynth"/>
</dbReference>
<dbReference type="PANTHER" id="PTHR43169">
    <property type="entry name" value="EXSB FAMILY PROTEIN"/>
    <property type="match status" value="1"/>
</dbReference>
<dbReference type="InterPro" id="IPR014729">
    <property type="entry name" value="Rossmann-like_a/b/a_fold"/>
</dbReference>
<dbReference type="Pfam" id="PF02540">
    <property type="entry name" value="NAD_synthase"/>
    <property type="match status" value="1"/>
</dbReference>
<sequence length="293" mass="31779">MSDPAVSTAPQAAHAAALSPARDAAEAARRLDAWFAACPGVAVAFSGGVDSALVAYWARRTLGRTRATAWIADSPSLKRDDLARARDLCAAFDIPLQEIATDEIDNPDYASNPVDRCFHCKTTLYSTLAERLAGRRAAIWICSGANLDDQGDYRPGLRAASDAHVRHPLMECGLGKTLIRELARAHGLPVWNKPASPCLSSRIPYGQAVTRDKLAQIEAAEAWLQRAGFEICRVRHFGDRAGIEVPPDRLDDLRPRLPELREAFSSLGFTAVEIDPEGFVSGKLNRAIARPVS</sequence>
<dbReference type="CDD" id="cd01990">
    <property type="entry name" value="LarE-like"/>
    <property type="match status" value="1"/>
</dbReference>
<dbReference type="GO" id="GO:0008795">
    <property type="term" value="F:NAD+ synthase activity"/>
    <property type="evidence" value="ECO:0007669"/>
    <property type="project" value="UniProtKB-EC"/>
</dbReference>
<evidence type="ECO:0000313" key="2">
    <source>
        <dbReference type="EMBL" id="OIR06527.1"/>
    </source>
</evidence>
<dbReference type="AlphaFoldDB" id="A0A1J5SDP4"/>
<dbReference type="EC" id="6.3.5.1" evidence="2"/>
<dbReference type="InterPro" id="IPR005232">
    <property type="entry name" value="LarE"/>
</dbReference>
<organism evidence="2">
    <name type="scientific">mine drainage metagenome</name>
    <dbReference type="NCBI Taxonomy" id="410659"/>
    <lineage>
        <taxon>unclassified sequences</taxon>
        <taxon>metagenomes</taxon>
        <taxon>ecological metagenomes</taxon>
    </lineage>
</organism>
<dbReference type="SUPFAM" id="SSF52402">
    <property type="entry name" value="Adenine nucleotide alpha hydrolases-like"/>
    <property type="match status" value="1"/>
</dbReference>
<evidence type="ECO:0000259" key="1">
    <source>
        <dbReference type="Pfam" id="PF02540"/>
    </source>
</evidence>